<evidence type="ECO:0000259" key="3">
    <source>
        <dbReference type="Pfam" id="PF13007"/>
    </source>
</evidence>
<accession>A0A7H1N2D8</accession>
<keyword evidence="5" id="KW-1185">Reference proteome</keyword>
<feature type="domain" description="Transposase TnpC homeodomain" evidence="3">
    <location>
        <begin position="42"/>
        <end position="126"/>
    </location>
</feature>
<organism evidence="4 5">
    <name type="scientific">Defluviicoccus vanus</name>
    <dbReference type="NCBI Taxonomy" id="111831"/>
    <lineage>
        <taxon>Bacteria</taxon>
        <taxon>Pseudomonadati</taxon>
        <taxon>Pseudomonadota</taxon>
        <taxon>Alphaproteobacteria</taxon>
        <taxon>Rhodospirillales</taxon>
        <taxon>Rhodospirillaceae</taxon>
        <taxon>Defluviicoccus</taxon>
    </lineage>
</organism>
<feature type="region of interest" description="Disordered" evidence="2">
    <location>
        <begin position="90"/>
        <end position="156"/>
    </location>
</feature>
<proteinExistence type="predicted"/>
<feature type="compositionally biased region" description="Basic and acidic residues" evidence="2">
    <location>
        <begin position="97"/>
        <end position="110"/>
    </location>
</feature>
<gene>
    <name evidence="4" type="ORF">HQ394_11770</name>
</gene>
<evidence type="ECO:0000256" key="1">
    <source>
        <dbReference type="SAM" id="Coils"/>
    </source>
</evidence>
<keyword evidence="1" id="KW-0175">Coiled coil</keyword>
<feature type="coiled-coil region" evidence="1">
    <location>
        <begin position="33"/>
        <end position="86"/>
    </location>
</feature>
<name>A0A7H1N2D8_9PROT</name>
<dbReference type="Proteomes" id="UP000516369">
    <property type="component" value="Chromosome"/>
</dbReference>
<dbReference type="Pfam" id="PF13007">
    <property type="entry name" value="LZ_Tnp_IS66"/>
    <property type="match status" value="1"/>
</dbReference>
<dbReference type="InterPro" id="IPR024463">
    <property type="entry name" value="Transposase_TnpC_homeodom"/>
</dbReference>
<protein>
    <recommendedName>
        <fullName evidence="3">Transposase TnpC homeodomain domain-containing protein</fullName>
    </recommendedName>
</protein>
<evidence type="ECO:0000256" key="2">
    <source>
        <dbReference type="SAM" id="MobiDB-lite"/>
    </source>
</evidence>
<evidence type="ECO:0000313" key="5">
    <source>
        <dbReference type="Proteomes" id="UP000516369"/>
    </source>
</evidence>
<sequence length="156" mass="16700">MTPPPDALPDDLEALKAALLAERSARLEAEARASGAEAMVAHLKLMIARLKRERFGPSSEHRRRLLDQLELQLEELEATAAEDACAAEAAAAAVAKPRRDDSAASGDGRRRPVRAPLPAHLPRERVVIPAPHGLSVLPGQAGQAWRGRHRDAGGDP</sequence>
<dbReference type="EMBL" id="CP053923">
    <property type="protein sequence ID" value="QNT69874.1"/>
    <property type="molecule type" value="Genomic_DNA"/>
</dbReference>
<evidence type="ECO:0000313" key="4">
    <source>
        <dbReference type="EMBL" id="QNT69874.1"/>
    </source>
</evidence>
<dbReference type="KEGG" id="dvn:HQ394_11770"/>
<dbReference type="AlphaFoldDB" id="A0A7H1N2D8"/>
<reference evidence="4 5" key="1">
    <citation type="submission" date="2020-05" db="EMBL/GenBank/DDBJ databases">
        <title>Complete closed genome sequence of Defluviicoccus vanus.</title>
        <authorList>
            <person name="Bessarab I."/>
            <person name="Arumugam K."/>
            <person name="Maszenan A.M."/>
            <person name="Seviour R.J."/>
            <person name="Williams R.B."/>
        </authorList>
    </citation>
    <scope>NUCLEOTIDE SEQUENCE [LARGE SCALE GENOMIC DNA]</scope>
    <source>
        <strain evidence="4 5">Ben 114</strain>
    </source>
</reference>